<dbReference type="WBParaSite" id="PTRK_0001008400.1">
    <property type="protein sequence ID" value="PTRK_0001008400.1"/>
    <property type="gene ID" value="PTRK_0001008400"/>
</dbReference>
<dbReference type="PANTHER" id="PTHR28596:SF1">
    <property type="entry name" value="BBSOME-INTERACTING PROTEIN 1"/>
    <property type="match status" value="1"/>
</dbReference>
<evidence type="ECO:0000313" key="3">
    <source>
        <dbReference type="WBParaSite" id="PTRK_0001008400.1"/>
    </source>
</evidence>
<keyword evidence="2" id="KW-1185">Reference proteome</keyword>
<evidence type="ECO:0000313" key="2">
    <source>
        <dbReference type="Proteomes" id="UP000038045"/>
    </source>
</evidence>
<evidence type="ECO:0000256" key="1">
    <source>
        <dbReference type="SAM" id="MobiDB-lite"/>
    </source>
</evidence>
<organism evidence="2 3">
    <name type="scientific">Parastrongyloides trichosuri</name>
    <name type="common">Possum-specific nematode worm</name>
    <dbReference type="NCBI Taxonomy" id="131310"/>
    <lineage>
        <taxon>Eukaryota</taxon>
        <taxon>Metazoa</taxon>
        <taxon>Ecdysozoa</taxon>
        <taxon>Nematoda</taxon>
        <taxon>Chromadorea</taxon>
        <taxon>Rhabditida</taxon>
        <taxon>Tylenchina</taxon>
        <taxon>Panagrolaimomorpha</taxon>
        <taxon>Strongyloidoidea</taxon>
        <taxon>Strongyloididae</taxon>
        <taxon>Parastrongyloides</taxon>
    </lineage>
</organism>
<accession>A0A0N4ZNH0</accession>
<dbReference type="InterPro" id="IPR028233">
    <property type="entry name" value="BBIP10"/>
</dbReference>
<dbReference type="GO" id="GO:0034464">
    <property type="term" value="C:BBSome"/>
    <property type="evidence" value="ECO:0007669"/>
    <property type="project" value="InterPro"/>
</dbReference>
<dbReference type="GO" id="GO:0097500">
    <property type="term" value="P:receptor localization to non-motile cilium"/>
    <property type="evidence" value="ECO:0007669"/>
    <property type="project" value="TreeGrafter"/>
</dbReference>
<proteinExistence type="predicted"/>
<feature type="region of interest" description="Disordered" evidence="1">
    <location>
        <begin position="69"/>
        <end position="91"/>
    </location>
</feature>
<dbReference type="GO" id="GO:0060271">
    <property type="term" value="P:cilium assembly"/>
    <property type="evidence" value="ECO:0007669"/>
    <property type="project" value="InterPro"/>
</dbReference>
<sequence>MNEEDSLKIQVTLKNGILFPSEYFQPVFCKPKLIPLKSLTLEKLEKMQQEALEKLEEIDKNNKFNNIENNKEITNDNMNDNKKTDVWSADD</sequence>
<protein>
    <submittedName>
        <fullName evidence="3">BBSome-interacting protein 1</fullName>
    </submittedName>
</protein>
<name>A0A0N4ZNH0_PARTI</name>
<dbReference type="Proteomes" id="UP000038045">
    <property type="component" value="Unplaced"/>
</dbReference>
<dbReference type="STRING" id="131310.A0A0N4ZNH0"/>
<feature type="compositionally biased region" description="Basic and acidic residues" evidence="1">
    <location>
        <begin position="69"/>
        <end position="85"/>
    </location>
</feature>
<dbReference type="Pfam" id="PF14777">
    <property type="entry name" value="BBIP10"/>
    <property type="match status" value="1"/>
</dbReference>
<dbReference type="PANTHER" id="PTHR28596">
    <property type="entry name" value="BBSOME-INTERACTING PROTEIN 1"/>
    <property type="match status" value="1"/>
</dbReference>
<reference evidence="3" key="1">
    <citation type="submission" date="2017-02" db="UniProtKB">
        <authorList>
            <consortium name="WormBaseParasite"/>
        </authorList>
    </citation>
    <scope>IDENTIFICATION</scope>
</reference>
<dbReference type="AlphaFoldDB" id="A0A0N4ZNH0"/>